<evidence type="ECO:0000313" key="1">
    <source>
        <dbReference type="EMBL" id="SVA46445.1"/>
    </source>
</evidence>
<dbReference type="AlphaFoldDB" id="A0A381W1M0"/>
<organism evidence="1">
    <name type="scientific">marine metagenome</name>
    <dbReference type="NCBI Taxonomy" id="408172"/>
    <lineage>
        <taxon>unclassified sequences</taxon>
        <taxon>metagenomes</taxon>
        <taxon>ecological metagenomes</taxon>
    </lineage>
</organism>
<protein>
    <submittedName>
        <fullName evidence="1">Uncharacterized protein</fullName>
    </submittedName>
</protein>
<dbReference type="EMBL" id="UINC01010441">
    <property type="protein sequence ID" value="SVA46445.1"/>
    <property type="molecule type" value="Genomic_DNA"/>
</dbReference>
<gene>
    <name evidence="1" type="ORF">METZ01_LOCUS99299</name>
</gene>
<reference evidence="1" key="1">
    <citation type="submission" date="2018-05" db="EMBL/GenBank/DDBJ databases">
        <authorList>
            <person name="Lanie J.A."/>
            <person name="Ng W.-L."/>
            <person name="Kazmierczak K.M."/>
            <person name="Andrzejewski T.M."/>
            <person name="Davidsen T.M."/>
            <person name="Wayne K.J."/>
            <person name="Tettelin H."/>
            <person name="Glass J.I."/>
            <person name="Rusch D."/>
            <person name="Podicherti R."/>
            <person name="Tsui H.-C.T."/>
            <person name="Winkler M.E."/>
        </authorList>
    </citation>
    <scope>NUCLEOTIDE SEQUENCE</scope>
</reference>
<sequence length="103" mass="12152">MRYHVKATMLEEKMGEFYQKLSDGTITGQKPDGREIVSSIRKAILTKPLVVEWCETCFCETPLAHERETVYDQYFHDMEIIEINDDPEIDGQSFWDYLLKIDQ</sequence>
<accession>A0A381W1M0</accession>
<name>A0A381W1M0_9ZZZZ</name>
<proteinExistence type="predicted"/>